<keyword evidence="11" id="KW-1185">Reference proteome</keyword>
<comment type="similarity">
    <text evidence="1">Belongs to the diphosphomevalonate decarboxylase family.</text>
</comment>
<keyword evidence="3" id="KW-0444">Lipid biosynthesis</keyword>
<dbReference type="SUPFAM" id="SSF54211">
    <property type="entry name" value="Ribosomal protein S5 domain 2-like"/>
    <property type="match status" value="1"/>
</dbReference>
<dbReference type="InterPro" id="IPR029765">
    <property type="entry name" value="Mev_diP_decarb"/>
</dbReference>
<dbReference type="InterPro" id="IPR005935">
    <property type="entry name" value="Mev_decarb"/>
</dbReference>
<protein>
    <recommendedName>
        <fullName evidence="2">diphosphomevalonate decarboxylase</fullName>
        <ecNumber evidence="2">4.1.1.33</ecNumber>
    </recommendedName>
</protein>
<dbReference type="PIRSF" id="PIRSF015950">
    <property type="entry name" value="Mev_P_decrbx"/>
    <property type="match status" value="1"/>
</dbReference>
<dbReference type="InterPro" id="IPR014721">
    <property type="entry name" value="Ribsml_uS5_D2-typ_fold_subgr"/>
</dbReference>
<dbReference type="InterPro" id="IPR036554">
    <property type="entry name" value="GHMP_kinase_C_sf"/>
</dbReference>
<dbReference type="Proteomes" id="UP000237968">
    <property type="component" value="Unassembled WGS sequence"/>
</dbReference>
<evidence type="ECO:0000256" key="4">
    <source>
        <dbReference type="ARBA" id="ARBA00022741"/>
    </source>
</evidence>
<dbReference type="RefSeq" id="WP_106394422.1">
    <property type="nucleotide sequence ID" value="NZ_PVNK01000227.1"/>
</dbReference>
<evidence type="ECO:0000256" key="7">
    <source>
        <dbReference type="ARBA" id="ARBA00023239"/>
    </source>
</evidence>
<evidence type="ECO:0000259" key="9">
    <source>
        <dbReference type="Pfam" id="PF22700"/>
    </source>
</evidence>
<evidence type="ECO:0000256" key="1">
    <source>
        <dbReference type="ARBA" id="ARBA00008831"/>
    </source>
</evidence>
<dbReference type="GO" id="GO:0005829">
    <property type="term" value="C:cytosol"/>
    <property type="evidence" value="ECO:0007669"/>
    <property type="project" value="InterPro"/>
</dbReference>
<feature type="domain" description="Diphosphomevalonate decarboxylase-like N-terminal" evidence="9">
    <location>
        <begin position="12"/>
        <end position="176"/>
    </location>
</feature>
<reference evidence="10 11" key="1">
    <citation type="submission" date="2018-03" db="EMBL/GenBank/DDBJ databases">
        <title>Draft Genome Sequences of the Obligatory Marine Myxobacteria Enhygromyxa salina SWB005.</title>
        <authorList>
            <person name="Poehlein A."/>
            <person name="Moghaddam J.A."/>
            <person name="Harms H."/>
            <person name="Alanjari M."/>
            <person name="Koenig G.M."/>
            <person name="Daniel R."/>
            <person name="Schaeberle T.F."/>
        </authorList>
    </citation>
    <scope>NUCLEOTIDE SEQUENCE [LARGE SCALE GENOMIC DNA]</scope>
    <source>
        <strain evidence="10 11">SWB005</strain>
    </source>
</reference>
<accession>A0A2S9XGJ8</accession>
<dbReference type="InterPro" id="IPR041431">
    <property type="entry name" value="Mvd1_C"/>
</dbReference>
<evidence type="ECO:0000256" key="3">
    <source>
        <dbReference type="ARBA" id="ARBA00022516"/>
    </source>
</evidence>
<dbReference type="OrthoDB" id="5498344at2"/>
<dbReference type="Gene3D" id="3.30.70.890">
    <property type="entry name" value="GHMP kinase, C-terminal domain"/>
    <property type="match status" value="1"/>
</dbReference>
<evidence type="ECO:0000256" key="2">
    <source>
        <dbReference type="ARBA" id="ARBA00012296"/>
    </source>
</evidence>
<comment type="caution">
    <text evidence="10">The sequence shown here is derived from an EMBL/GenBank/DDBJ whole genome shotgun (WGS) entry which is preliminary data.</text>
</comment>
<dbReference type="GO" id="GO:0004163">
    <property type="term" value="F:diphosphomevalonate decarboxylase activity"/>
    <property type="evidence" value="ECO:0007669"/>
    <property type="project" value="UniProtKB-EC"/>
</dbReference>
<evidence type="ECO:0000313" key="10">
    <source>
        <dbReference type="EMBL" id="PRP91982.1"/>
    </source>
</evidence>
<sequence length="340" mass="35762">MNQPVTAALATAHSNIALVKYWGKRAGCDPELNLPAVGSLSMTLDELRTVTRVAPASADRFELDGEEVEGKPAAKVFAHLDRLWRLGACSGPRPRCAVVSTNHLPTAAGLASSASGFAALTIAAAGCFGLAEQLDDPTRARLSAWARMGSGSAARSLWGGFVRLDAGTADDGSDCRARPLPSPRPWDLRLLVVHTARGAKQVGSTGGMESSRLTSPYYPAWVESSAADLDAAEAALRARAFDQLGEVMEHSCFKMHACMLATRPALMYWNGATLEVIRAVWQLREAGGPVGYVTSDAGPHVKVLCRAEQAPALAAELAAVAGVHEVQRVAPGPDASLELT</sequence>
<dbReference type="GO" id="GO:0019287">
    <property type="term" value="P:isopentenyl diphosphate biosynthetic process, mevalonate pathway"/>
    <property type="evidence" value="ECO:0007669"/>
    <property type="project" value="InterPro"/>
</dbReference>
<dbReference type="EC" id="4.1.1.33" evidence="2"/>
<dbReference type="Pfam" id="PF22700">
    <property type="entry name" value="MVD-like_N"/>
    <property type="match status" value="1"/>
</dbReference>
<keyword evidence="4" id="KW-0547">Nucleotide-binding</keyword>
<proteinExistence type="inferred from homology"/>
<keyword evidence="6" id="KW-0443">Lipid metabolism</keyword>
<evidence type="ECO:0000313" key="11">
    <source>
        <dbReference type="Proteomes" id="UP000237968"/>
    </source>
</evidence>
<feature type="domain" description="Mvd1 C-terminal" evidence="8">
    <location>
        <begin position="192"/>
        <end position="322"/>
    </location>
</feature>
<dbReference type="EMBL" id="PVNK01000227">
    <property type="protein sequence ID" value="PRP91982.1"/>
    <property type="molecule type" value="Genomic_DNA"/>
</dbReference>
<dbReference type="AlphaFoldDB" id="A0A2S9XGJ8"/>
<gene>
    <name evidence="10" type="ORF">ENSA5_51930</name>
</gene>
<evidence type="ECO:0000256" key="5">
    <source>
        <dbReference type="ARBA" id="ARBA00022840"/>
    </source>
</evidence>
<keyword evidence="5" id="KW-0067">ATP-binding</keyword>
<evidence type="ECO:0000256" key="6">
    <source>
        <dbReference type="ARBA" id="ARBA00023098"/>
    </source>
</evidence>
<dbReference type="Gene3D" id="3.30.230.10">
    <property type="match status" value="1"/>
</dbReference>
<keyword evidence="7" id="KW-0456">Lyase</keyword>
<dbReference type="Pfam" id="PF18376">
    <property type="entry name" value="MDD_C"/>
    <property type="match status" value="1"/>
</dbReference>
<dbReference type="InterPro" id="IPR020568">
    <property type="entry name" value="Ribosomal_Su5_D2-typ_SF"/>
</dbReference>
<dbReference type="PANTHER" id="PTHR10977">
    <property type="entry name" value="DIPHOSPHOMEVALONATE DECARBOXYLASE"/>
    <property type="match status" value="1"/>
</dbReference>
<dbReference type="NCBIfam" id="TIGR01240">
    <property type="entry name" value="mevDPdecarb"/>
    <property type="match status" value="1"/>
</dbReference>
<dbReference type="PANTHER" id="PTHR10977:SF3">
    <property type="entry name" value="DIPHOSPHOMEVALONATE DECARBOXYLASE"/>
    <property type="match status" value="1"/>
</dbReference>
<name>A0A2S9XGJ8_9BACT</name>
<dbReference type="SUPFAM" id="SSF55060">
    <property type="entry name" value="GHMP Kinase, C-terminal domain"/>
    <property type="match status" value="1"/>
</dbReference>
<dbReference type="GO" id="GO:0005524">
    <property type="term" value="F:ATP binding"/>
    <property type="evidence" value="ECO:0007669"/>
    <property type="project" value="UniProtKB-KW"/>
</dbReference>
<organism evidence="10 11">
    <name type="scientific">Enhygromyxa salina</name>
    <dbReference type="NCBI Taxonomy" id="215803"/>
    <lineage>
        <taxon>Bacteria</taxon>
        <taxon>Pseudomonadati</taxon>
        <taxon>Myxococcota</taxon>
        <taxon>Polyangia</taxon>
        <taxon>Nannocystales</taxon>
        <taxon>Nannocystaceae</taxon>
        <taxon>Enhygromyxa</taxon>
    </lineage>
</organism>
<dbReference type="InterPro" id="IPR053859">
    <property type="entry name" value="MVD-like_N"/>
</dbReference>
<evidence type="ECO:0000259" key="8">
    <source>
        <dbReference type="Pfam" id="PF18376"/>
    </source>
</evidence>